<keyword evidence="4" id="KW-0808">Transferase</keyword>
<dbReference type="Gene3D" id="3.40.50.2300">
    <property type="match status" value="1"/>
</dbReference>
<dbReference type="InterPro" id="IPR013656">
    <property type="entry name" value="PAS_4"/>
</dbReference>
<dbReference type="PRINTS" id="PR00344">
    <property type="entry name" value="BCTRLSENSOR"/>
</dbReference>
<dbReference type="CDD" id="cd00156">
    <property type="entry name" value="REC"/>
    <property type="match status" value="1"/>
</dbReference>
<evidence type="ECO:0000259" key="11">
    <source>
        <dbReference type="PROSITE" id="PS50110"/>
    </source>
</evidence>
<evidence type="ECO:0000259" key="10">
    <source>
        <dbReference type="PROSITE" id="PS50109"/>
    </source>
</evidence>
<dbReference type="InterPro" id="IPR011006">
    <property type="entry name" value="CheY-like_superfamily"/>
</dbReference>
<reference evidence="14" key="1">
    <citation type="journal article" date="2019" name="PLoS Negl. Trop. Dis.">
        <title>Revisiting the worldwide diversity of Leptospira species in the environment.</title>
        <authorList>
            <person name="Vincent A.T."/>
            <person name="Schiettekatte O."/>
            <person name="Bourhy P."/>
            <person name="Veyrier F.J."/>
            <person name="Picardeau M."/>
        </authorList>
    </citation>
    <scope>NUCLEOTIDE SEQUENCE [LARGE SCALE GENOMIC DNA]</scope>
    <source>
        <strain evidence="14">SSW15</strain>
    </source>
</reference>
<feature type="domain" description="Histidine kinase" evidence="10">
    <location>
        <begin position="537"/>
        <end position="759"/>
    </location>
</feature>
<dbReference type="InterPro" id="IPR036097">
    <property type="entry name" value="HisK_dim/P_sf"/>
</dbReference>
<dbReference type="Pfam" id="PF00512">
    <property type="entry name" value="HisKA"/>
    <property type="match status" value="1"/>
</dbReference>
<dbReference type="Pfam" id="PF02518">
    <property type="entry name" value="HATPase_c"/>
    <property type="match status" value="1"/>
</dbReference>
<evidence type="ECO:0000256" key="6">
    <source>
        <dbReference type="ARBA" id="ARBA00022777"/>
    </source>
</evidence>
<dbReference type="PROSITE" id="PS50112">
    <property type="entry name" value="PAS"/>
    <property type="match status" value="3"/>
</dbReference>
<evidence type="ECO:0000259" key="12">
    <source>
        <dbReference type="PROSITE" id="PS50112"/>
    </source>
</evidence>
<evidence type="ECO:0000256" key="5">
    <source>
        <dbReference type="ARBA" id="ARBA00022741"/>
    </source>
</evidence>
<keyword evidence="5" id="KW-0547">Nucleotide-binding</keyword>
<dbReference type="PANTHER" id="PTHR43065">
    <property type="entry name" value="SENSOR HISTIDINE KINASE"/>
    <property type="match status" value="1"/>
</dbReference>
<dbReference type="InterPro" id="IPR003594">
    <property type="entry name" value="HATPase_dom"/>
</dbReference>
<keyword evidence="15" id="KW-1185">Reference proteome</keyword>
<keyword evidence="6 14" id="KW-0418">Kinase</keyword>
<dbReference type="SMART" id="SM00086">
    <property type="entry name" value="PAC"/>
    <property type="match status" value="3"/>
</dbReference>
<dbReference type="Gene3D" id="1.10.287.130">
    <property type="match status" value="1"/>
</dbReference>
<dbReference type="EMBL" id="RQET01000009">
    <property type="protein sequence ID" value="TGK09033.1"/>
    <property type="molecule type" value="Genomic_DNA"/>
</dbReference>
<dbReference type="InterPro" id="IPR000014">
    <property type="entry name" value="PAS"/>
</dbReference>
<dbReference type="InterPro" id="IPR005467">
    <property type="entry name" value="His_kinase_dom"/>
</dbReference>
<dbReference type="PROSITE" id="PS50109">
    <property type="entry name" value="HIS_KIN"/>
    <property type="match status" value="1"/>
</dbReference>
<evidence type="ECO:0000259" key="13">
    <source>
        <dbReference type="PROSITE" id="PS50113"/>
    </source>
</evidence>
<dbReference type="SMART" id="SM00388">
    <property type="entry name" value="HisKA"/>
    <property type="match status" value="1"/>
</dbReference>
<comment type="catalytic activity">
    <reaction evidence="1">
        <text>ATP + protein L-histidine = ADP + protein N-phospho-L-histidine.</text>
        <dbReference type="EC" id="2.7.13.3"/>
    </reaction>
</comment>
<keyword evidence="7" id="KW-0067">ATP-binding</keyword>
<dbReference type="NCBIfam" id="TIGR00229">
    <property type="entry name" value="sensory_box"/>
    <property type="match status" value="4"/>
</dbReference>
<dbReference type="AlphaFoldDB" id="A0A4R9GBI1"/>
<accession>A0A4R9GBI1</accession>
<evidence type="ECO:0000313" key="14">
    <source>
        <dbReference type="EMBL" id="TGK09033.1"/>
    </source>
</evidence>
<dbReference type="RefSeq" id="WP_135768719.1">
    <property type="nucleotide sequence ID" value="NZ_RQET01000009.1"/>
</dbReference>
<feature type="domain" description="PAC" evidence="13">
    <location>
        <begin position="214"/>
        <end position="269"/>
    </location>
</feature>
<dbReference type="PANTHER" id="PTHR43065:SF46">
    <property type="entry name" value="C4-DICARBOXYLATE TRANSPORT SENSOR PROTEIN DCTB"/>
    <property type="match status" value="1"/>
</dbReference>
<dbReference type="SUPFAM" id="SSF47384">
    <property type="entry name" value="Homodimeric domain of signal transducing histidine kinase"/>
    <property type="match status" value="1"/>
</dbReference>
<evidence type="ECO:0000256" key="7">
    <source>
        <dbReference type="ARBA" id="ARBA00022840"/>
    </source>
</evidence>
<dbReference type="PROSITE" id="PS50110">
    <property type="entry name" value="RESPONSE_REGULATORY"/>
    <property type="match status" value="1"/>
</dbReference>
<evidence type="ECO:0000256" key="8">
    <source>
        <dbReference type="ARBA" id="ARBA00023012"/>
    </source>
</evidence>
<gene>
    <name evidence="14" type="ORF">EHO60_13520</name>
</gene>
<dbReference type="SUPFAM" id="SSF55874">
    <property type="entry name" value="ATPase domain of HSP90 chaperone/DNA topoisomerase II/histidine kinase"/>
    <property type="match status" value="1"/>
</dbReference>
<dbReference type="InterPro" id="IPR001610">
    <property type="entry name" value="PAC"/>
</dbReference>
<dbReference type="SMART" id="SM00448">
    <property type="entry name" value="REC"/>
    <property type="match status" value="1"/>
</dbReference>
<evidence type="ECO:0000256" key="2">
    <source>
        <dbReference type="ARBA" id="ARBA00012438"/>
    </source>
</evidence>
<evidence type="ECO:0000256" key="4">
    <source>
        <dbReference type="ARBA" id="ARBA00022679"/>
    </source>
</evidence>
<dbReference type="GO" id="GO:0000155">
    <property type="term" value="F:phosphorelay sensor kinase activity"/>
    <property type="evidence" value="ECO:0007669"/>
    <property type="project" value="InterPro"/>
</dbReference>
<dbReference type="SMART" id="SM00387">
    <property type="entry name" value="HATPase_c"/>
    <property type="match status" value="1"/>
</dbReference>
<dbReference type="Pfam" id="PF08448">
    <property type="entry name" value="PAS_4"/>
    <property type="match status" value="4"/>
</dbReference>
<protein>
    <recommendedName>
        <fullName evidence="2">histidine kinase</fullName>
        <ecNumber evidence="2">2.7.13.3</ecNumber>
    </recommendedName>
</protein>
<dbReference type="InterPro" id="IPR001789">
    <property type="entry name" value="Sig_transdc_resp-reg_receiver"/>
</dbReference>
<dbReference type="PROSITE" id="PS50113">
    <property type="entry name" value="PAC"/>
    <property type="match status" value="3"/>
</dbReference>
<keyword evidence="8" id="KW-0902">Two-component regulatory system</keyword>
<feature type="modified residue" description="4-aspartylphosphate" evidence="9">
    <location>
        <position position="832"/>
    </location>
</feature>
<proteinExistence type="predicted"/>
<dbReference type="SUPFAM" id="SSF52172">
    <property type="entry name" value="CheY-like"/>
    <property type="match status" value="1"/>
</dbReference>
<dbReference type="CDD" id="cd00082">
    <property type="entry name" value="HisKA"/>
    <property type="match status" value="1"/>
</dbReference>
<dbReference type="InterPro" id="IPR004358">
    <property type="entry name" value="Sig_transdc_His_kin-like_C"/>
</dbReference>
<feature type="domain" description="PAC" evidence="13">
    <location>
        <begin position="346"/>
        <end position="400"/>
    </location>
</feature>
<dbReference type="Gene3D" id="3.30.450.20">
    <property type="entry name" value="PAS domain"/>
    <property type="match status" value="4"/>
</dbReference>
<evidence type="ECO:0000256" key="1">
    <source>
        <dbReference type="ARBA" id="ARBA00000085"/>
    </source>
</evidence>
<dbReference type="InterPro" id="IPR035965">
    <property type="entry name" value="PAS-like_dom_sf"/>
</dbReference>
<sequence length="902" mass="101645">MMDEKEKGKDPTETDSLKGTEFLYKTLAKNFPNGAIAIFDEDLRYHLIDGAGLAEVGLSSEEMTGKTIWEVFPKETCDIIEPYYRAVLIGESVEAEVPFRNNIFKVHHIPIFGEDGAVMFGMVMTQNITEKKRQEAALRESEYRYREIFEKTSDCMFLLEVFPENRFRILDFNPAEEKATGMKIEDVRGKFIDELVPPDVAVKLAENYRKCVDEEVPIGYDEVLEFDSILRSFHTVLIPLRDEAGAITKIVGVARDLTEIKHQEELIQKSERHLRRIIDGLGPYMFVGLVRPDGTVVEANQTALTLAGLKPEDVVGKKFEETYYWSYSLDVQRKLREAIDTAASGKSVRYDIQSRISDWEFMSLDFSIQPILDEKGKVEYLIPSGVVITERKLVENALRESQRMYKELMENINDVIFSLDTRGRITFISPAVRSVIGYQPEELIGKIFEEFVFEEDRESASRSFKRALAGSRQLSEYRMNTKDGRQIWVQTSGRPLSREGKTIGVAGIATDITQRRHLEQQLFQSQKLESLGTLAGGLAHDFNNLLGIILGNLSILEKNSGDAGRITRSVETIGRAVDRGAALVRQLLTFARKSDLSFQAIRIETIVQEILPLMRETFPKWISVETKIDPNLPAVIADRTQIQQVLLNLCLNSRDAMPEGGDLVIHIGAVSGDLVRTMFPKAEAEEYVRILVSDTGIGMDEETQNRIFEPFFTTKQSGAGSGLGLAMVYGIVERHGGHISVESAPESGATFQIFLPAGLREVQEEARELGIAEDPIGGNETVLIVEDEEMLRETIKILLEEKGYTVLVAKDGKTALEIYSEKWKEISLVLSDVGLPELSGDRIFFELRKINPKLQVILFSGFLEPDRKVELLKAGVYDILQKPYKANEILAKIRGALDRTEP</sequence>
<feature type="domain" description="PAC" evidence="13">
    <location>
        <begin position="473"/>
        <end position="524"/>
    </location>
</feature>
<dbReference type="GO" id="GO:0005524">
    <property type="term" value="F:ATP binding"/>
    <property type="evidence" value="ECO:0007669"/>
    <property type="project" value="UniProtKB-KW"/>
</dbReference>
<dbReference type="Pfam" id="PF00072">
    <property type="entry name" value="Response_reg"/>
    <property type="match status" value="1"/>
</dbReference>
<dbReference type="CDD" id="cd00130">
    <property type="entry name" value="PAS"/>
    <property type="match status" value="3"/>
</dbReference>
<comment type="caution">
    <text evidence="14">The sequence shown here is derived from an EMBL/GenBank/DDBJ whole genome shotgun (WGS) entry which is preliminary data.</text>
</comment>
<evidence type="ECO:0000313" key="15">
    <source>
        <dbReference type="Proteomes" id="UP000298458"/>
    </source>
</evidence>
<feature type="domain" description="PAS" evidence="12">
    <location>
        <begin position="270"/>
        <end position="342"/>
    </location>
</feature>
<dbReference type="SUPFAM" id="SSF55785">
    <property type="entry name" value="PYP-like sensor domain (PAS domain)"/>
    <property type="match status" value="4"/>
</dbReference>
<dbReference type="Proteomes" id="UP000298458">
    <property type="component" value="Unassembled WGS sequence"/>
</dbReference>
<evidence type="ECO:0000256" key="9">
    <source>
        <dbReference type="PROSITE-ProRule" id="PRU00169"/>
    </source>
</evidence>
<keyword evidence="3 9" id="KW-0597">Phosphoprotein</keyword>
<dbReference type="InterPro" id="IPR003661">
    <property type="entry name" value="HisK_dim/P_dom"/>
</dbReference>
<dbReference type="Gene3D" id="3.30.565.10">
    <property type="entry name" value="Histidine kinase-like ATPase, C-terminal domain"/>
    <property type="match status" value="1"/>
</dbReference>
<dbReference type="InterPro" id="IPR036890">
    <property type="entry name" value="HATPase_C_sf"/>
</dbReference>
<dbReference type="SMART" id="SM00091">
    <property type="entry name" value="PAS"/>
    <property type="match status" value="4"/>
</dbReference>
<feature type="domain" description="PAS" evidence="12">
    <location>
        <begin position="141"/>
        <end position="215"/>
    </location>
</feature>
<feature type="domain" description="Response regulatory" evidence="11">
    <location>
        <begin position="781"/>
        <end position="897"/>
    </location>
</feature>
<dbReference type="OrthoDB" id="9815750at2"/>
<dbReference type="InterPro" id="IPR000700">
    <property type="entry name" value="PAS-assoc_C"/>
</dbReference>
<evidence type="ECO:0000256" key="3">
    <source>
        <dbReference type="ARBA" id="ARBA00022553"/>
    </source>
</evidence>
<dbReference type="EC" id="2.7.13.3" evidence="2"/>
<organism evidence="14 15">
    <name type="scientific">Leptospira fletcheri</name>
    <dbReference type="NCBI Taxonomy" id="2484981"/>
    <lineage>
        <taxon>Bacteria</taxon>
        <taxon>Pseudomonadati</taxon>
        <taxon>Spirochaetota</taxon>
        <taxon>Spirochaetia</taxon>
        <taxon>Leptospirales</taxon>
        <taxon>Leptospiraceae</taxon>
        <taxon>Leptospira</taxon>
    </lineage>
</organism>
<name>A0A4R9GBI1_9LEPT</name>
<feature type="domain" description="PAS" evidence="12">
    <location>
        <begin position="401"/>
        <end position="471"/>
    </location>
</feature>